<evidence type="ECO:0000259" key="2">
    <source>
        <dbReference type="Pfam" id="PF00534"/>
    </source>
</evidence>
<dbReference type="SUPFAM" id="SSF53756">
    <property type="entry name" value="UDP-Glycosyltransferase/glycogen phosphorylase"/>
    <property type="match status" value="1"/>
</dbReference>
<feature type="domain" description="Glycosyl transferase family 1" evidence="2">
    <location>
        <begin position="164"/>
        <end position="305"/>
    </location>
</feature>
<organism evidence="3 4">
    <name type="scientific">Marinobacter daepoensis</name>
    <dbReference type="NCBI Taxonomy" id="262077"/>
    <lineage>
        <taxon>Bacteria</taxon>
        <taxon>Pseudomonadati</taxon>
        <taxon>Pseudomonadota</taxon>
        <taxon>Gammaproteobacteria</taxon>
        <taxon>Pseudomonadales</taxon>
        <taxon>Marinobacteraceae</taxon>
        <taxon>Marinobacter</taxon>
    </lineage>
</organism>
<keyword evidence="4" id="KW-1185">Reference proteome</keyword>
<dbReference type="Proteomes" id="UP000664344">
    <property type="component" value="Unassembled WGS sequence"/>
</dbReference>
<comment type="caution">
    <text evidence="3">The sequence shown here is derived from an EMBL/GenBank/DDBJ whole genome shotgun (WGS) entry which is preliminary data.</text>
</comment>
<evidence type="ECO:0000313" key="4">
    <source>
        <dbReference type="Proteomes" id="UP000664344"/>
    </source>
</evidence>
<keyword evidence="1" id="KW-0808">Transferase</keyword>
<evidence type="ECO:0000313" key="3">
    <source>
        <dbReference type="EMBL" id="MBN7768879.1"/>
    </source>
</evidence>
<dbReference type="EMBL" id="JAFKDB010000008">
    <property type="protein sequence ID" value="MBN7768879.1"/>
    <property type="molecule type" value="Genomic_DNA"/>
</dbReference>
<dbReference type="Gene3D" id="3.40.50.2000">
    <property type="entry name" value="Glycogen Phosphorylase B"/>
    <property type="match status" value="2"/>
</dbReference>
<dbReference type="RefSeq" id="WP_206556671.1">
    <property type="nucleotide sequence ID" value="NZ_JAFKDB010000008.1"/>
</dbReference>
<sequence length="337" mass="39201">MGKFEDSVWISWEDHRRSRELSKAFSAKFIPLVYDAPRWKRYPYLMSKTIACLLNNRSKLIYCQNPSIVLASLLVIFKPIFGYKLIVDRHSNFKFEHESSKKIKWIIFHWLSRFTVKKSDLTIVTNEYLKEVCESYGGIASVLPDKLPNMNLCDSKNKLSFLNLDNGFIHVMVVTTFNEDEPIEEIVKSIELLPENFRLYLTGNYRKYCDESKKNSLEGKGVFLTGFLSESDYQNLMSLSDIVLVLTLKEHILNCGAYEALSLRKPYVISDTNALRDYFKKGCVYVKPLASEIASGLKTASENREIMVNEINLFIPELEKNWESRFDEIVRFREEAL</sequence>
<gene>
    <name evidence="3" type="ORF">JYP53_03045</name>
</gene>
<dbReference type="PANTHER" id="PTHR46401:SF2">
    <property type="entry name" value="GLYCOSYLTRANSFERASE WBBK-RELATED"/>
    <property type="match status" value="1"/>
</dbReference>
<name>A0ABS3BAI7_9GAMM</name>
<reference evidence="3 4" key="1">
    <citation type="submission" date="2021-02" db="EMBL/GenBank/DDBJ databases">
        <title>PHA producing bacteria isolated from coastal sediment in Guangdong, Shenzhen.</title>
        <authorList>
            <person name="Zheng W."/>
            <person name="Yu S."/>
            <person name="Huang Y."/>
        </authorList>
    </citation>
    <scope>NUCLEOTIDE SEQUENCE [LARGE SCALE GENOMIC DNA]</scope>
    <source>
        <strain evidence="3 4">TN21-5</strain>
    </source>
</reference>
<evidence type="ECO:0000256" key="1">
    <source>
        <dbReference type="ARBA" id="ARBA00022679"/>
    </source>
</evidence>
<accession>A0ABS3BAI7</accession>
<dbReference type="PANTHER" id="PTHR46401">
    <property type="entry name" value="GLYCOSYLTRANSFERASE WBBK-RELATED"/>
    <property type="match status" value="1"/>
</dbReference>
<protein>
    <submittedName>
        <fullName evidence="3">Glycosyltransferase</fullName>
    </submittedName>
</protein>
<dbReference type="InterPro" id="IPR001296">
    <property type="entry name" value="Glyco_trans_1"/>
</dbReference>
<proteinExistence type="predicted"/>
<dbReference type="Pfam" id="PF00534">
    <property type="entry name" value="Glycos_transf_1"/>
    <property type="match status" value="1"/>
</dbReference>